<evidence type="ECO:0000259" key="4">
    <source>
        <dbReference type="Pfam" id="PF04055"/>
    </source>
</evidence>
<reference evidence="5" key="1">
    <citation type="journal article" date="2014" name="Int. J. Syst. Evol. Microbiol.">
        <title>Complete genome sequence of Corynebacterium casei LMG S-19264T (=DSM 44701T), isolated from a smear-ripened cheese.</title>
        <authorList>
            <consortium name="US DOE Joint Genome Institute (JGI-PGF)"/>
            <person name="Walter F."/>
            <person name="Albersmeier A."/>
            <person name="Kalinowski J."/>
            <person name="Ruckert C."/>
        </authorList>
    </citation>
    <scope>NUCLEOTIDE SEQUENCE</scope>
    <source>
        <strain evidence="5">JCM 11219</strain>
    </source>
</reference>
<keyword evidence="3" id="KW-0411">Iron-sulfur</keyword>
<name>A0A830E6J2_9CREN</name>
<evidence type="ECO:0000313" key="6">
    <source>
        <dbReference type="Proteomes" id="UP000657075"/>
    </source>
</evidence>
<feature type="domain" description="Radical SAM core" evidence="4">
    <location>
        <begin position="41"/>
        <end position="203"/>
    </location>
</feature>
<dbReference type="PANTHER" id="PTHR43432:SF6">
    <property type="entry name" value="RADICAL SAM CORE DOMAIN-CONTAINING PROTEIN"/>
    <property type="match status" value="1"/>
</dbReference>
<comment type="caution">
    <text evidence="5">The sequence shown here is derived from an EMBL/GenBank/DDBJ whole genome shotgun (WGS) entry which is preliminary data.</text>
</comment>
<evidence type="ECO:0000313" key="5">
    <source>
        <dbReference type="EMBL" id="GGI76551.1"/>
    </source>
</evidence>
<sequence>MIGWGRQMAGTVGLGNVVVKEIRVKTALSRSGLPEYDYALNPYLGCQHGCIYCYAMDFTRSEPGRRWGEIVYVKANLIYALTKDIRKLKPGIVGVSTITDPYQPVESRYKLTRRAIELLCNAGYHVSVQTKSALIIRDLDIISKCGKSVDVGLTITTMRNTYRAVEPMAAHPTARASALRRIASLGIKTWIFLGPVIPGVNDKVEDYEPVIRLAKETNSQVIIDRFRPRPVVIKFMSRKLNPIYPATRDWWSETLNSIMRLCREYGVNCITAEDEWEINRKREK</sequence>
<dbReference type="Proteomes" id="UP000657075">
    <property type="component" value="Unassembled WGS sequence"/>
</dbReference>
<dbReference type="SFLD" id="SFLDG01084">
    <property type="entry name" value="Uncharacterised_Radical_SAM_Su"/>
    <property type="match status" value="1"/>
</dbReference>
<evidence type="ECO:0000256" key="2">
    <source>
        <dbReference type="ARBA" id="ARBA00023004"/>
    </source>
</evidence>
<evidence type="ECO:0000256" key="3">
    <source>
        <dbReference type="ARBA" id="ARBA00023014"/>
    </source>
</evidence>
<accession>A0A830E6J2</accession>
<dbReference type="InterPro" id="IPR040086">
    <property type="entry name" value="MJ0683-like"/>
</dbReference>
<dbReference type="InterPro" id="IPR007197">
    <property type="entry name" value="rSAM"/>
</dbReference>
<dbReference type="PANTHER" id="PTHR43432">
    <property type="entry name" value="SLR0285 PROTEIN"/>
    <property type="match status" value="1"/>
</dbReference>
<dbReference type="Pfam" id="PF04055">
    <property type="entry name" value="Radical_SAM"/>
    <property type="match status" value="1"/>
</dbReference>
<organism evidence="5 6">
    <name type="scientific">Vulcanisaeta souniana JCM 11219</name>
    <dbReference type="NCBI Taxonomy" id="1293586"/>
    <lineage>
        <taxon>Archaea</taxon>
        <taxon>Thermoproteota</taxon>
        <taxon>Thermoprotei</taxon>
        <taxon>Thermoproteales</taxon>
        <taxon>Thermoproteaceae</taxon>
        <taxon>Vulcanisaeta</taxon>
    </lineage>
</organism>
<protein>
    <submittedName>
        <fullName evidence="5">Radical SAM protein</fullName>
    </submittedName>
</protein>
<keyword evidence="1" id="KW-0479">Metal-binding</keyword>
<keyword evidence="2" id="KW-0408">Iron</keyword>
<reference evidence="5" key="2">
    <citation type="submission" date="2020-09" db="EMBL/GenBank/DDBJ databases">
        <authorList>
            <person name="Sun Q."/>
            <person name="Ohkuma M."/>
        </authorList>
    </citation>
    <scope>NUCLEOTIDE SEQUENCE</scope>
    <source>
        <strain evidence="5">JCM 11219</strain>
    </source>
</reference>
<dbReference type="GO" id="GO:0003824">
    <property type="term" value="F:catalytic activity"/>
    <property type="evidence" value="ECO:0007669"/>
    <property type="project" value="InterPro"/>
</dbReference>
<dbReference type="Gene3D" id="3.80.30.30">
    <property type="match status" value="1"/>
</dbReference>
<dbReference type="AlphaFoldDB" id="A0A830E6J2"/>
<dbReference type="InterPro" id="IPR058240">
    <property type="entry name" value="rSAM_sf"/>
</dbReference>
<dbReference type="EMBL" id="BMNM01000004">
    <property type="protein sequence ID" value="GGI76551.1"/>
    <property type="molecule type" value="Genomic_DNA"/>
</dbReference>
<gene>
    <name evidence="5" type="ORF">GCM10007112_11680</name>
</gene>
<dbReference type="GO" id="GO:0046872">
    <property type="term" value="F:metal ion binding"/>
    <property type="evidence" value="ECO:0007669"/>
    <property type="project" value="UniProtKB-KW"/>
</dbReference>
<proteinExistence type="predicted"/>
<evidence type="ECO:0000256" key="1">
    <source>
        <dbReference type="ARBA" id="ARBA00022723"/>
    </source>
</evidence>
<dbReference type="GO" id="GO:0051536">
    <property type="term" value="F:iron-sulfur cluster binding"/>
    <property type="evidence" value="ECO:0007669"/>
    <property type="project" value="UniProtKB-KW"/>
</dbReference>
<dbReference type="SUPFAM" id="SSF102114">
    <property type="entry name" value="Radical SAM enzymes"/>
    <property type="match status" value="1"/>
</dbReference>
<dbReference type="SFLD" id="SFLDS00029">
    <property type="entry name" value="Radical_SAM"/>
    <property type="match status" value="1"/>
</dbReference>